<evidence type="ECO:0000256" key="5">
    <source>
        <dbReference type="ARBA" id="ARBA00022725"/>
    </source>
</evidence>
<dbReference type="InterPro" id="IPR017452">
    <property type="entry name" value="GPCR_Rhodpsn_7TM"/>
</dbReference>
<reference evidence="16" key="1">
    <citation type="thesis" date="2020" institute="ProQuest LLC" country="789 East Eisenhower Parkway, Ann Arbor, MI, USA">
        <title>Comparative Genomics and Chromosome Evolution.</title>
        <authorList>
            <person name="Mudd A.B."/>
        </authorList>
    </citation>
    <scope>NUCLEOTIDE SEQUENCE</scope>
    <source>
        <strain evidence="16">1538</strain>
        <tissue evidence="16">Blood</tissue>
    </source>
</reference>
<dbReference type="PROSITE" id="PS00237">
    <property type="entry name" value="G_PROTEIN_RECEP_F1_1"/>
    <property type="match status" value="1"/>
</dbReference>
<keyword evidence="12 13" id="KW-0807">Transducer</keyword>
<dbReference type="GO" id="GO:0004984">
    <property type="term" value="F:olfactory receptor activity"/>
    <property type="evidence" value="ECO:0007669"/>
    <property type="project" value="InterPro"/>
</dbReference>
<dbReference type="EMBL" id="DYDO01000002">
    <property type="protein sequence ID" value="DBA29807.1"/>
    <property type="molecule type" value="Genomic_DNA"/>
</dbReference>
<dbReference type="PANTHER" id="PTHR24242:SF253">
    <property type="entry name" value="OLFACTORY RECEPTOR-RELATED"/>
    <property type="match status" value="1"/>
</dbReference>
<evidence type="ECO:0000259" key="15">
    <source>
        <dbReference type="PROSITE" id="PS50262"/>
    </source>
</evidence>
<dbReference type="InterPro" id="IPR000725">
    <property type="entry name" value="Olfact_rcpt"/>
</dbReference>
<evidence type="ECO:0000256" key="2">
    <source>
        <dbReference type="ARBA" id="ARBA00022475"/>
    </source>
</evidence>
<dbReference type="InterPro" id="IPR050939">
    <property type="entry name" value="Olfactory_GPCR1"/>
</dbReference>
<keyword evidence="6 14" id="KW-1133">Transmembrane helix</keyword>
<keyword evidence="9" id="KW-1015">Disulfide bond</keyword>
<keyword evidence="2 14" id="KW-1003">Cell membrane</keyword>
<dbReference type="PANTHER" id="PTHR24242">
    <property type="entry name" value="G-PROTEIN COUPLED RECEPTOR"/>
    <property type="match status" value="1"/>
</dbReference>
<dbReference type="GO" id="GO:0004930">
    <property type="term" value="F:G protein-coupled receptor activity"/>
    <property type="evidence" value="ECO:0007669"/>
    <property type="project" value="UniProtKB-KW"/>
</dbReference>
<keyword evidence="5 14" id="KW-0552">Olfaction</keyword>
<evidence type="ECO:0000256" key="4">
    <source>
        <dbReference type="ARBA" id="ARBA00022692"/>
    </source>
</evidence>
<comment type="subcellular location">
    <subcellularLocation>
        <location evidence="1 14">Cell membrane</location>
        <topology evidence="1 14">Multi-pass membrane protein</topology>
    </subcellularLocation>
</comment>
<proteinExistence type="inferred from homology"/>
<feature type="transmembrane region" description="Helical" evidence="14">
    <location>
        <begin position="61"/>
        <end position="86"/>
    </location>
</feature>
<protein>
    <recommendedName>
        <fullName evidence="14">Olfactory receptor</fullName>
    </recommendedName>
</protein>
<dbReference type="PRINTS" id="PR00245">
    <property type="entry name" value="OLFACTORYR"/>
</dbReference>
<dbReference type="PRINTS" id="PR00237">
    <property type="entry name" value="GPCRRHODOPSN"/>
</dbReference>
<evidence type="ECO:0000256" key="7">
    <source>
        <dbReference type="ARBA" id="ARBA00023040"/>
    </source>
</evidence>
<dbReference type="Gene3D" id="1.20.1070.10">
    <property type="entry name" value="Rhodopsin 7-helix transmembrane proteins"/>
    <property type="match status" value="1"/>
</dbReference>
<keyword evidence="3 14" id="KW-0716">Sensory transduction</keyword>
<evidence type="ECO:0000256" key="10">
    <source>
        <dbReference type="ARBA" id="ARBA00023170"/>
    </source>
</evidence>
<dbReference type="Proteomes" id="UP001181693">
    <property type="component" value="Unassembled WGS sequence"/>
</dbReference>
<organism evidence="16 17">
    <name type="scientific">Pyxicephalus adspersus</name>
    <name type="common">African bullfrog</name>
    <dbReference type="NCBI Taxonomy" id="30357"/>
    <lineage>
        <taxon>Eukaryota</taxon>
        <taxon>Metazoa</taxon>
        <taxon>Chordata</taxon>
        <taxon>Craniata</taxon>
        <taxon>Vertebrata</taxon>
        <taxon>Euteleostomi</taxon>
        <taxon>Amphibia</taxon>
        <taxon>Batrachia</taxon>
        <taxon>Anura</taxon>
        <taxon>Neobatrachia</taxon>
        <taxon>Ranoidea</taxon>
        <taxon>Pyxicephalidae</taxon>
        <taxon>Pyxicephalinae</taxon>
        <taxon>Pyxicephalus</taxon>
    </lineage>
</organism>
<keyword evidence="10 13" id="KW-0675">Receptor</keyword>
<dbReference type="AlphaFoldDB" id="A0AAV3AZK7"/>
<evidence type="ECO:0000256" key="3">
    <source>
        <dbReference type="ARBA" id="ARBA00022606"/>
    </source>
</evidence>
<accession>A0AAV3AZK7</accession>
<keyword evidence="4 13" id="KW-0812">Transmembrane</keyword>
<feature type="transmembrane region" description="Helical" evidence="14">
    <location>
        <begin position="26"/>
        <end position="49"/>
    </location>
</feature>
<evidence type="ECO:0000256" key="8">
    <source>
        <dbReference type="ARBA" id="ARBA00023136"/>
    </source>
</evidence>
<dbReference type="InterPro" id="IPR000276">
    <property type="entry name" value="GPCR_Rhodpsn"/>
</dbReference>
<evidence type="ECO:0000256" key="9">
    <source>
        <dbReference type="ARBA" id="ARBA00023157"/>
    </source>
</evidence>
<comment type="caution">
    <text evidence="16">The sequence shown here is derived from an EMBL/GenBank/DDBJ whole genome shotgun (WGS) entry which is preliminary data.</text>
</comment>
<keyword evidence="17" id="KW-1185">Reference proteome</keyword>
<keyword evidence="7 13" id="KW-0297">G-protein coupled receptor</keyword>
<evidence type="ECO:0000256" key="14">
    <source>
        <dbReference type="RuleBase" id="RU363047"/>
    </source>
</evidence>
<name>A0AAV3AZK7_PYXAD</name>
<feature type="transmembrane region" description="Helical" evidence="14">
    <location>
        <begin position="201"/>
        <end position="226"/>
    </location>
</feature>
<feature type="transmembrane region" description="Helical" evidence="14">
    <location>
        <begin position="238"/>
        <end position="261"/>
    </location>
</feature>
<evidence type="ECO:0000256" key="13">
    <source>
        <dbReference type="RuleBase" id="RU000688"/>
    </source>
</evidence>
<keyword evidence="8 14" id="KW-0472">Membrane</keyword>
<dbReference type="Pfam" id="PF13853">
    <property type="entry name" value="7tm_4"/>
    <property type="match status" value="1"/>
</dbReference>
<evidence type="ECO:0000256" key="6">
    <source>
        <dbReference type="ARBA" id="ARBA00022989"/>
    </source>
</evidence>
<evidence type="ECO:0000256" key="1">
    <source>
        <dbReference type="ARBA" id="ARBA00004651"/>
    </source>
</evidence>
<feature type="transmembrane region" description="Helical" evidence="14">
    <location>
        <begin position="273"/>
        <end position="292"/>
    </location>
</feature>
<gene>
    <name evidence="16" type="ORF">GDO54_005867</name>
</gene>
<evidence type="ECO:0000313" key="17">
    <source>
        <dbReference type="Proteomes" id="UP001181693"/>
    </source>
</evidence>
<keyword evidence="11" id="KW-0325">Glycoprotein</keyword>
<comment type="similarity">
    <text evidence="13">Belongs to the G-protein coupled receptor 1 family.</text>
</comment>
<sequence length="311" mass="35379">MDNKNWTAVAEFFFLGFHELGRLRNLLFILILMAYTITVLLDFSIITLVSTRQCLFSPMYFFLKNFLGSEIFVVTLIVPNLLHVIWLEGAPISVPGCIAQSYLYCGSGSTECYLLAAMAYDRYLAICKPLHYNTIMDPRLQYFLVIFCWVFGFLLTVITLSLLVELKFCNRNIIDHYFCDLVPLMDLACSDIYALQMEILVLSIPILLIPFVFVLVSYACVFITILGMSSITGRKKAFSTCSSHLSVVGIFFGTLIVNYLIPVNGHPVAINKMISLIYTVVTPLFSPIIYSIRNQNMRDVIKTLFNFCKKI</sequence>
<feature type="domain" description="G-protein coupled receptors family 1 profile" evidence="15">
    <location>
        <begin position="41"/>
        <end position="290"/>
    </location>
</feature>
<dbReference type="SUPFAM" id="SSF81321">
    <property type="entry name" value="Family A G protein-coupled receptor-like"/>
    <property type="match status" value="1"/>
</dbReference>
<dbReference type="GO" id="GO:0005886">
    <property type="term" value="C:plasma membrane"/>
    <property type="evidence" value="ECO:0007669"/>
    <property type="project" value="UniProtKB-SubCell"/>
</dbReference>
<evidence type="ECO:0000256" key="12">
    <source>
        <dbReference type="ARBA" id="ARBA00023224"/>
    </source>
</evidence>
<dbReference type="FunFam" id="1.20.1070.10:FF:000010">
    <property type="entry name" value="Olfactory receptor"/>
    <property type="match status" value="1"/>
</dbReference>
<evidence type="ECO:0000256" key="11">
    <source>
        <dbReference type="ARBA" id="ARBA00023180"/>
    </source>
</evidence>
<dbReference type="PROSITE" id="PS50262">
    <property type="entry name" value="G_PROTEIN_RECEP_F1_2"/>
    <property type="match status" value="1"/>
</dbReference>
<feature type="transmembrane region" description="Helical" evidence="14">
    <location>
        <begin position="142"/>
        <end position="164"/>
    </location>
</feature>
<evidence type="ECO:0000313" key="16">
    <source>
        <dbReference type="EMBL" id="DBA29807.1"/>
    </source>
</evidence>